<dbReference type="RefSeq" id="WP_154543996.1">
    <property type="nucleotide sequence ID" value="NZ_VULO01000004.1"/>
</dbReference>
<name>A0A6N7VSX0_9ACTO</name>
<keyword evidence="10" id="KW-0479">Metal-binding</keyword>
<feature type="transmembrane region" description="Helical" evidence="10">
    <location>
        <begin position="71"/>
        <end position="92"/>
    </location>
</feature>
<keyword evidence="10" id="KW-0915">Sodium</keyword>
<evidence type="ECO:0000256" key="7">
    <source>
        <dbReference type="ARBA" id="ARBA00035120"/>
    </source>
</evidence>
<dbReference type="GO" id="GO:0046872">
    <property type="term" value="F:metal ion binding"/>
    <property type="evidence" value="ECO:0007669"/>
    <property type="project" value="UniProtKB-KW"/>
</dbReference>
<accession>A0A6N7VSX0</accession>
<evidence type="ECO:0000313" key="12">
    <source>
        <dbReference type="Proteomes" id="UP000470875"/>
    </source>
</evidence>
<dbReference type="HAMAP" id="MF_00454">
    <property type="entry name" value="FluC"/>
    <property type="match status" value="1"/>
</dbReference>
<keyword evidence="2 10" id="KW-1003">Cell membrane</keyword>
<evidence type="ECO:0000256" key="2">
    <source>
        <dbReference type="ARBA" id="ARBA00022475"/>
    </source>
</evidence>
<comment type="activity regulation">
    <text evidence="10">Na(+) is not transported, but it plays an essential structural role and its presence is essential for fluoride channel function.</text>
</comment>
<comment type="caution">
    <text evidence="11">The sequence shown here is derived from an EMBL/GenBank/DDBJ whole genome shotgun (WGS) entry which is preliminary data.</text>
</comment>
<feature type="transmembrane region" description="Helical" evidence="10">
    <location>
        <begin position="104"/>
        <end position="125"/>
    </location>
</feature>
<comment type="subcellular location">
    <subcellularLocation>
        <location evidence="1 10">Cell membrane</location>
        <topology evidence="1 10">Multi-pass membrane protein</topology>
    </subcellularLocation>
</comment>
<proteinExistence type="inferred from homology"/>
<organism evidence="11 12">
    <name type="scientific">Scrofimicrobium canadense</name>
    <dbReference type="NCBI Taxonomy" id="2652290"/>
    <lineage>
        <taxon>Bacteria</taxon>
        <taxon>Bacillati</taxon>
        <taxon>Actinomycetota</taxon>
        <taxon>Actinomycetes</taxon>
        <taxon>Actinomycetales</taxon>
        <taxon>Actinomycetaceae</taxon>
        <taxon>Scrofimicrobium</taxon>
    </lineage>
</organism>
<dbReference type="InterPro" id="IPR003691">
    <property type="entry name" value="FluC"/>
</dbReference>
<evidence type="ECO:0000256" key="4">
    <source>
        <dbReference type="ARBA" id="ARBA00022989"/>
    </source>
</evidence>
<dbReference type="EMBL" id="VULO01000004">
    <property type="protein sequence ID" value="MSS84040.1"/>
    <property type="molecule type" value="Genomic_DNA"/>
</dbReference>
<dbReference type="GO" id="GO:0140114">
    <property type="term" value="P:cellular detoxification of fluoride"/>
    <property type="evidence" value="ECO:0007669"/>
    <property type="project" value="UniProtKB-UniRule"/>
</dbReference>
<dbReference type="Proteomes" id="UP000470875">
    <property type="component" value="Unassembled WGS sequence"/>
</dbReference>
<sequence>MNQTAKIYPTQLLLVAAGGGGGTAMRYGLSVAFPGLATVLWINIVGAFILGLLTGWLSVRGFSQKIAMQLRLFIGTGMMGGFTTYSTFAVGISRLATEGDIVTALLYGILTVCGGISAAFLGTVCGRCSQGLERK</sequence>
<keyword evidence="4 10" id="KW-1133">Transmembrane helix</keyword>
<evidence type="ECO:0000256" key="3">
    <source>
        <dbReference type="ARBA" id="ARBA00022692"/>
    </source>
</evidence>
<dbReference type="Pfam" id="PF02537">
    <property type="entry name" value="CRCB"/>
    <property type="match status" value="1"/>
</dbReference>
<keyword evidence="3 10" id="KW-0812">Transmembrane</keyword>
<keyword evidence="6 10" id="KW-0407">Ion channel</keyword>
<dbReference type="AlphaFoldDB" id="A0A6N7VSX0"/>
<evidence type="ECO:0000256" key="1">
    <source>
        <dbReference type="ARBA" id="ARBA00004651"/>
    </source>
</evidence>
<dbReference type="GO" id="GO:0062054">
    <property type="term" value="F:fluoride channel activity"/>
    <property type="evidence" value="ECO:0007669"/>
    <property type="project" value="UniProtKB-UniRule"/>
</dbReference>
<evidence type="ECO:0000256" key="9">
    <source>
        <dbReference type="ARBA" id="ARBA00049940"/>
    </source>
</evidence>
<protein>
    <recommendedName>
        <fullName evidence="10">Fluoride-specific ion channel FluC</fullName>
    </recommendedName>
</protein>
<evidence type="ECO:0000256" key="10">
    <source>
        <dbReference type="HAMAP-Rule" id="MF_00454"/>
    </source>
</evidence>
<comment type="catalytic activity">
    <reaction evidence="8">
        <text>fluoride(in) = fluoride(out)</text>
        <dbReference type="Rhea" id="RHEA:76159"/>
        <dbReference type="ChEBI" id="CHEBI:17051"/>
    </reaction>
    <physiologicalReaction direction="left-to-right" evidence="8">
        <dbReference type="Rhea" id="RHEA:76160"/>
    </physiologicalReaction>
</comment>
<feature type="transmembrane region" description="Helical" evidence="10">
    <location>
        <begin position="12"/>
        <end position="33"/>
    </location>
</feature>
<evidence type="ECO:0000313" key="11">
    <source>
        <dbReference type="EMBL" id="MSS84040.1"/>
    </source>
</evidence>
<evidence type="ECO:0000256" key="6">
    <source>
        <dbReference type="ARBA" id="ARBA00023303"/>
    </source>
</evidence>
<dbReference type="GO" id="GO:0005886">
    <property type="term" value="C:plasma membrane"/>
    <property type="evidence" value="ECO:0007669"/>
    <property type="project" value="UniProtKB-SubCell"/>
</dbReference>
<evidence type="ECO:0000256" key="8">
    <source>
        <dbReference type="ARBA" id="ARBA00035585"/>
    </source>
</evidence>
<feature type="transmembrane region" description="Helical" evidence="10">
    <location>
        <begin position="39"/>
        <end position="59"/>
    </location>
</feature>
<evidence type="ECO:0000256" key="5">
    <source>
        <dbReference type="ARBA" id="ARBA00023136"/>
    </source>
</evidence>
<comment type="similarity">
    <text evidence="7 10">Belongs to the fluoride channel Fluc/FEX (TC 1.A.43) family.</text>
</comment>
<keyword evidence="12" id="KW-1185">Reference proteome</keyword>
<gene>
    <name evidence="10" type="primary">fluC</name>
    <name evidence="10" type="synonym">crcB</name>
    <name evidence="11" type="ORF">FYJ24_04520</name>
</gene>
<feature type="binding site" evidence="10">
    <location>
        <position position="80"/>
    </location>
    <ligand>
        <name>Na(+)</name>
        <dbReference type="ChEBI" id="CHEBI:29101"/>
        <note>structural</note>
    </ligand>
</feature>
<keyword evidence="10" id="KW-0813">Transport</keyword>
<feature type="binding site" evidence="10">
    <location>
        <position position="83"/>
    </location>
    <ligand>
        <name>Na(+)</name>
        <dbReference type="ChEBI" id="CHEBI:29101"/>
        <note>structural</note>
    </ligand>
</feature>
<comment type="function">
    <text evidence="9 10">Fluoride-specific ion channel. Important for reducing fluoride concentration in the cell, thus reducing its toxicity.</text>
</comment>
<keyword evidence="5 10" id="KW-0472">Membrane</keyword>
<keyword evidence="10" id="KW-0406">Ion transport</keyword>
<reference evidence="11 12" key="1">
    <citation type="submission" date="2019-08" db="EMBL/GenBank/DDBJ databases">
        <title>In-depth cultivation of the pig gut microbiome towards novel bacterial diversity and tailored functional studies.</title>
        <authorList>
            <person name="Wylensek D."/>
            <person name="Hitch T.C.A."/>
            <person name="Clavel T."/>
        </authorList>
    </citation>
    <scope>NUCLEOTIDE SEQUENCE [LARGE SCALE GENOMIC DNA]</scope>
    <source>
        <strain evidence="11 12">WB03_NA08</strain>
    </source>
</reference>